<evidence type="ECO:0000256" key="8">
    <source>
        <dbReference type="ARBA" id="ARBA00023157"/>
    </source>
</evidence>
<protein>
    <recommendedName>
        <fullName evidence="9">Beta-defensin</fullName>
    </recommendedName>
</protein>
<organism evidence="11 12">
    <name type="scientific">Otolemur garnettii</name>
    <name type="common">Small-eared galago</name>
    <name type="synonym">Garnett's greater bushbaby</name>
    <dbReference type="NCBI Taxonomy" id="30611"/>
    <lineage>
        <taxon>Eukaryota</taxon>
        <taxon>Metazoa</taxon>
        <taxon>Chordata</taxon>
        <taxon>Craniata</taxon>
        <taxon>Vertebrata</taxon>
        <taxon>Euteleostomi</taxon>
        <taxon>Mammalia</taxon>
        <taxon>Eutheria</taxon>
        <taxon>Euarchontoglires</taxon>
        <taxon>Primates</taxon>
        <taxon>Strepsirrhini</taxon>
        <taxon>Lorisiformes</taxon>
        <taxon>Galagidae</taxon>
        <taxon>Otolemur</taxon>
    </lineage>
</organism>
<dbReference type="STRING" id="30611.ENSOGAP00000018050"/>
<sequence>TSVMKPCFMTIAIFLILVQKTPGDLFRSQNGKWNPCELYDAKCRFNCRRYEIQHLNCPTGQKCCLKFSGKKLSYNNGKKKMHSFSCVCLSSVSSHPWI</sequence>
<dbReference type="GO" id="GO:0042742">
    <property type="term" value="P:defense response to bacterium"/>
    <property type="evidence" value="ECO:0007669"/>
    <property type="project" value="UniProtKB-UniRule"/>
</dbReference>
<accession>H0XPK9</accession>
<dbReference type="HOGENOM" id="CLU_2482789_0_0_1"/>
<evidence type="ECO:0000256" key="3">
    <source>
        <dbReference type="ARBA" id="ARBA00022525"/>
    </source>
</evidence>
<dbReference type="OMA" id="PCLMTIV"/>
<evidence type="ECO:0000256" key="1">
    <source>
        <dbReference type="ARBA" id="ARBA00004613"/>
    </source>
</evidence>
<keyword evidence="6 9" id="KW-0211">Defensin</keyword>
<keyword evidence="7 9" id="KW-0044">Antibiotic</keyword>
<keyword evidence="8" id="KW-1015">Disulfide bond</keyword>
<evidence type="ECO:0000313" key="12">
    <source>
        <dbReference type="Proteomes" id="UP000005225"/>
    </source>
</evidence>
<evidence type="ECO:0000313" key="11">
    <source>
        <dbReference type="Ensembl" id="ENSOGAP00000018050.1"/>
    </source>
</evidence>
<comment type="similarity">
    <text evidence="2 9">Belongs to the beta-defensin family.</text>
</comment>
<evidence type="ECO:0000256" key="6">
    <source>
        <dbReference type="ARBA" id="ARBA00022940"/>
    </source>
</evidence>
<keyword evidence="12" id="KW-1185">Reference proteome</keyword>
<comment type="subcellular location">
    <subcellularLocation>
        <location evidence="1 9">Secreted</location>
    </subcellularLocation>
</comment>
<keyword evidence="5 9" id="KW-0732">Signal</keyword>
<dbReference type="InParanoid" id="H0XPK9"/>
<dbReference type="Proteomes" id="UP000005225">
    <property type="component" value="Unassembled WGS sequence"/>
</dbReference>
<keyword evidence="4 9" id="KW-0929">Antimicrobial</keyword>
<reference evidence="11" key="2">
    <citation type="submission" date="2025-08" db="UniProtKB">
        <authorList>
            <consortium name="Ensembl"/>
        </authorList>
    </citation>
    <scope>IDENTIFICATION</scope>
</reference>
<evidence type="ECO:0000259" key="10">
    <source>
        <dbReference type="Pfam" id="PF13841"/>
    </source>
</evidence>
<dbReference type="eggNOG" id="ENOG502TF8H">
    <property type="taxonomic scope" value="Eukaryota"/>
</dbReference>
<name>H0XPK9_OTOGA</name>
<dbReference type="Pfam" id="PF13841">
    <property type="entry name" value="Defensin_beta_2"/>
    <property type="match status" value="1"/>
</dbReference>
<evidence type="ECO:0000256" key="7">
    <source>
        <dbReference type="ARBA" id="ARBA00023022"/>
    </source>
</evidence>
<dbReference type="AlphaFoldDB" id="H0XPK9"/>
<dbReference type="EMBL" id="AAQR03179994">
    <property type="status" value="NOT_ANNOTATED_CDS"/>
    <property type="molecule type" value="Genomic_DNA"/>
</dbReference>
<feature type="chain" id="PRO_5041020431" description="Beta-defensin" evidence="9">
    <location>
        <begin position="24"/>
        <end position="98"/>
    </location>
</feature>
<feature type="domain" description="Beta-defensin" evidence="10">
    <location>
        <begin position="36"/>
        <end position="64"/>
    </location>
</feature>
<keyword evidence="3 9" id="KW-0964">Secreted</keyword>
<dbReference type="Ensembl" id="ENSOGAT00000027922.1">
    <property type="protein sequence ID" value="ENSOGAP00000018050.1"/>
    <property type="gene ID" value="ENSOGAG00000029643.1"/>
</dbReference>
<dbReference type="GO" id="GO:0005576">
    <property type="term" value="C:extracellular region"/>
    <property type="evidence" value="ECO:0007669"/>
    <property type="project" value="UniProtKB-SubCell"/>
</dbReference>
<reference evidence="11" key="3">
    <citation type="submission" date="2025-09" db="UniProtKB">
        <authorList>
            <consortium name="Ensembl"/>
        </authorList>
    </citation>
    <scope>IDENTIFICATION</scope>
</reference>
<feature type="signal peptide" evidence="9">
    <location>
        <begin position="1"/>
        <end position="23"/>
    </location>
</feature>
<comment type="function">
    <text evidence="9">Has antibacterial activity.</text>
</comment>
<evidence type="ECO:0000256" key="4">
    <source>
        <dbReference type="ARBA" id="ARBA00022529"/>
    </source>
</evidence>
<evidence type="ECO:0000256" key="2">
    <source>
        <dbReference type="ARBA" id="ARBA00007371"/>
    </source>
</evidence>
<evidence type="ECO:0000256" key="9">
    <source>
        <dbReference type="RuleBase" id="RU231113"/>
    </source>
</evidence>
<proteinExistence type="inferred from homology"/>
<dbReference type="GeneTree" id="ENSGT00390000001502"/>
<evidence type="ECO:0000256" key="5">
    <source>
        <dbReference type="ARBA" id="ARBA00022729"/>
    </source>
</evidence>
<dbReference type="InterPro" id="IPR025933">
    <property type="entry name" value="Beta_defensin_dom"/>
</dbReference>
<reference evidence="12" key="1">
    <citation type="submission" date="2011-03" db="EMBL/GenBank/DDBJ databases">
        <title>Version 3 of the genome sequence of Otolemur garnettii (Bushbaby).</title>
        <authorList>
            <consortium name="The Broad Institute Genome Sequencing Platform"/>
            <person name="Di Palma F."/>
            <person name="Johnson J."/>
            <person name="Lander E.S."/>
            <person name="Lindblad-Toh K."/>
            <person name="Jaffe D.B."/>
            <person name="Gnerre S."/>
            <person name="MacCallum I."/>
            <person name="Przybylski D."/>
            <person name="Ribeiro F.J."/>
            <person name="Burton J.N."/>
            <person name="Walker B.J."/>
            <person name="Sharpe T."/>
            <person name="Hall G."/>
        </authorList>
    </citation>
    <scope>NUCLEOTIDE SEQUENCE [LARGE SCALE GENOMIC DNA]</scope>
</reference>
<dbReference type="GO" id="GO:0045087">
    <property type="term" value="P:innate immune response"/>
    <property type="evidence" value="ECO:0007669"/>
    <property type="project" value="InterPro"/>
</dbReference>